<protein>
    <submittedName>
        <fullName evidence="1">Uncharacterized protein</fullName>
    </submittedName>
</protein>
<dbReference type="EMBL" id="MN738749">
    <property type="protein sequence ID" value="QHS83087.1"/>
    <property type="molecule type" value="Genomic_DNA"/>
</dbReference>
<proteinExistence type="predicted"/>
<dbReference type="SUPFAM" id="SSF52540">
    <property type="entry name" value="P-loop containing nucleoside triphosphate hydrolases"/>
    <property type="match status" value="1"/>
</dbReference>
<evidence type="ECO:0000313" key="1">
    <source>
        <dbReference type="EMBL" id="QHS83087.1"/>
    </source>
</evidence>
<dbReference type="Gene3D" id="3.40.50.300">
    <property type="entry name" value="P-loop containing nucleotide triphosphate hydrolases"/>
    <property type="match status" value="1"/>
</dbReference>
<name>A0A6C0AT37_9ZZZZ</name>
<organism evidence="1">
    <name type="scientific">viral metagenome</name>
    <dbReference type="NCBI Taxonomy" id="1070528"/>
    <lineage>
        <taxon>unclassified sequences</taxon>
        <taxon>metagenomes</taxon>
        <taxon>organismal metagenomes</taxon>
    </lineage>
</organism>
<dbReference type="AlphaFoldDB" id="A0A6C0AT37"/>
<dbReference type="InterPro" id="IPR027417">
    <property type="entry name" value="P-loop_NTPase"/>
</dbReference>
<reference evidence="1" key="1">
    <citation type="journal article" date="2020" name="Nature">
        <title>Giant virus diversity and host interactions through global metagenomics.</title>
        <authorList>
            <person name="Schulz F."/>
            <person name="Roux S."/>
            <person name="Paez-Espino D."/>
            <person name="Jungbluth S."/>
            <person name="Walsh D.A."/>
            <person name="Denef V.J."/>
            <person name="McMahon K.D."/>
            <person name="Konstantinidis K.T."/>
            <person name="Eloe-Fadrosh E.A."/>
            <person name="Kyrpides N.C."/>
            <person name="Woyke T."/>
        </authorList>
    </citation>
    <scope>NUCLEOTIDE SEQUENCE</scope>
    <source>
        <strain evidence="1">GVMAG-S-ERX555943-30</strain>
    </source>
</reference>
<sequence length="370" mass="44293">MKYYETKFEEYIQSEKLFSLHPELDSYKTQLPNNIRELKNIFIYGPPGSGKYTQALSIISQYSPSQLKYYKLMNIENEKKNIVIQISDIHYEVDMDLLGCHAKILWHDIFFQIVDIITSTSKKNGIILCKNFHKIHTELLEIFYNYIHHFSKQHSIHINFFFISEQISHVPSCITSQCQILSITRPEQMRYNHIIKNNLMHHNQYDKQNDFLSKVVLQNYSSLANEHTKPTRRLSEYCDIDTHSIYNIKELKWIPYSDTNDYPMNLFDKCFTNLKEYSEDINKINFLQLRELLYDLLTYDVDIYDFLFQYTNHVSSKLSKEQVSDILTKIYSSLKYYNNNYRPIYHLENMILYIINCCYQNEQNTSVSDT</sequence>
<accession>A0A6C0AT37</accession>